<keyword evidence="1" id="KW-0238">DNA-binding</keyword>
<organism evidence="3 4">
    <name type="scientific">Sinosporangium siamense</name>
    <dbReference type="NCBI Taxonomy" id="1367973"/>
    <lineage>
        <taxon>Bacteria</taxon>
        <taxon>Bacillati</taxon>
        <taxon>Actinomycetota</taxon>
        <taxon>Actinomycetes</taxon>
        <taxon>Streptosporangiales</taxon>
        <taxon>Streptosporangiaceae</taxon>
        <taxon>Sinosporangium</taxon>
    </lineage>
</organism>
<gene>
    <name evidence="3" type="ORF">Ssi02_64420</name>
</gene>
<protein>
    <submittedName>
        <fullName evidence="3">MerR family transcriptional regulator</fullName>
    </submittedName>
</protein>
<dbReference type="AlphaFoldDB" id="A0A919VA92"/>
<dbReference type="RefSeq" id="WP_204031228.1">
    <property type="nucleotide sequence ID" value="NZ_BOOW01000042.1"/>
</dbReference>
<dbReference type="InterPro" id="IPR010499">
    <property type="entry name" value="AraC_E-bd"/>
</dbReference>
<name>A0A919VA92_9ACTN</name>
<dbReference type="GO" id="GO:0003700">
    <property type="term" value="F:DNA-binding transcription factor activity"/>
    <property type="evidence" value="ECO:0007669"/>
    <property type="project" value="InterPro"/>
</dbReference>
<comment type="caution">
    <text evidence="3">The sequence shown here is derived from an EMBL/GenBank/DDBJ whole genome shotgun (WGS) entry which is preliminary data.</text>
</comment>
<proteinExistence type="predicted"/>
<dbReference type="GO" id="GO:0003677">
    <property type="term" value="F:DNA binding"/>
    <property type="evidence" value="ECO:0007669"/>
    <property type="project" value="UniProtKB-KW"/>
</dbReference>
<reference evidence="3" key="1">
    <citation type="submission" date="2021-01" db="EMBL/GenBank/DDBJ databases">
        <title>Whole genome shotgun sequence of Sinosporangium siamense NBRC 109515.</title>
        <authorList>
            <person name="Komaki H."/>
            <person name="Tamura T."/>
        </authorList>
    </citation>
    <scope>NUCLEOTIDE SEQUENCE</scope>
    <source>
        <strain evidence="3">NBRC 109515</strain>
    </source>
</reference>
<dbReference type="PANTHER" id="PTHR30204">
    <property type="entry name" value="REDOX-CYCLING DRUG-SENSING TRANSCRIPTIONAL ACTIVATOR SOXR"/>
    <property type="match status" value="1"/>
</dbReference>
<dbReference type="Gene3D" id="3.20.80.10">
    <property type="entry name" value="Regulatory factor, effector binding domain"/>
    <property type="match status" value="1"/>
</dbReference>
<sequence length="275" mass="29592">MFSIGEFAKYGRVSIRMLRHYDAIGLLPPAHVDRSTGYRHYEAGQLARLNRIIALKDLGLSLQQVAAILDERVGVEEMRGMLRLRRAELEQVISDTAARLTRVEARLKTIEGEGRTPGADVVVKNLPPVRLAEVTGTAASFDPQDVGPVIDPLFAGLCHRLNAAGVTPVGPALARYRDAPDGGGAVVVHAGLPVAAEVRRVDDGVAVVDVPGVDLAATIVHRGSMNDVLPTSQALARWIDANGYRSTGYARELSLATPEDTSQWVIELQEPIVSI</sequence>
<dbReference type="InterPro" id="IPR047057">
    <property type="entry name" value="MerR_fam"/>
</dbReference>
<keyword evidence="4" id="KW-1185">Reference proteome</keyword>
<dbReference type="SUPFAM" id="SSF55136">
    <property type="entry name" value="Probable bacterial effector-binding domain"/>
    <property type="match status" value="1"/>
</dbReference>
<dbReference type="InterPro" id="IPR000551">
    <property type="entry name" value="MerR-type_HTH_dom"/>
</dbReference>
<evidence type="ECO:0000313" key="4">
    <source>
        <dbReference type="Proteomes" id="UP000606172"/>
    </source>
</evidence>
<dbReference type="InterPro" id="IPR009061">
    <property type="entry name" value="DNA-bd_dom_put_sf"/>
</dbReference>
<dbReference type="Proteomes" id="UP000606172">
    <property type="component" value="Unassembled WGS sequence"/>
</dbReference>
<evidence type="ECO:0000259" key="2">
    <source>
        <dbReference type="PROSITE" id="PS50937"/>
    </source>
</evidence>
<dbReference type="PANTHER" id="PTHR30204:SF97">
    <property type="entry name" value="MERR FAMILY REGULATORY PROTEIN"/>
    <property type="match status" value="1"/>
</dbReference>
<dbReference type="CDD" id="cd01107">
    <property type="entry name" value="HTH_BmrR"/>
    <property type="match status" value="1"/>
</dbReference>
<dbReference type="Gene3D" id="1.10.1660.10">
    <property type="match status" value="1"/>
</dbReference>
<dbReference type="Pfam" id="PF13411">
    <property type="entry name" value="MerR_1"/>
    <property type="match status" value="1"/>
</dbReference>
<feature type="domain" description="HTH merR-type" evidence="2">
    <location>
        <begin position="1"/>
        <end position="71"/>
    </location>
</feature>
<dbReference type="SUPFAM" id="SSF46955">
    <property type="entry name" value="Putative DNA-binding domain"/>
    <property type="match status" value="1"/>
</dbReference>
<dbReference type="SMART" id="SM00422">
    <property type="entry name" value="HTH_MERR"/>
    <property type="match status" value="1"/>
</dbReference>
<accession>A0A919VA92</accession>
<dbReference type="PROSITE" id="PS50937">
    <property type="entry name" value="HTH_MERR_2"/>
    <property type="match status" value="1"/>
</dbReference>
<evidence type="ECO:0000313" key="3">
    <source>
        <dbReference type="EMBL" id="GII96211.1"/>
    </source>
</evidence>
<dbReference type="InterPro" id="IPR011256">
    <property type="entry name" value="Reg_factor_effector_dom_sf"/>
</dbReference>
<dbReference type="SMART" id="SM00871">
    <property type="entry name" value="AraC_E_bind"/>
    <property type="match status" value="1"/>
</dbReference>
<dbReference type="EMBL" id="BOOW01000042">
    <property type="protein sequence ID" value="GII96211.1"/>
    <property type="molecule type" value="Genomic_DNA"/>
</dbReference>
<evidence type="ECO:0000256" key="1">
    <source>
        <dbReference type="ARBA" id="ARBA00023125"/>
    </source>
</evidence>